<reference evidence="3 4" key="1">
    <citation type="submission" date="2022-02" db="EMBL/GenBank/DDBJ databases">
        <title>Genome of Erysipelotrichaceae sp. nov. NSJ-176 isolated from human feces.</title>
        <authorList>
            <person name="Abdugheni R."/>
        </authorList>
    </citation>
    <scope>NUCLEOTIDE SEQUENCE [LARGE SCALE GENOMIC DNA]</scope>
    <source>
        <strain evidence="3 4">NSJ-176</strain>
    </source>
</reference>
<comment type="caution">
    <text evidence="3">The sequence shown here is derived from an EMBL/GenBank/DDBJ whole genome shotgun (WGS) entry which is preliminary data.</text>
</comment>
<evidence type="ECO:0000259" key="2">
    <source>
        <dbReference type="PROSITE" id="PS50056"/>
    </source>
</evidence>
<dbReference type="InterPro" id="IPR029021">
    <property type="entry name" value="Prot-tyrosine_phosphatase-like"/>
</dbReference>
<dbReference type="InterPro" id="IPR016130">
    <property type="entry name" value="Tyr_Pase_AS"/>
</dbReference>
<dbReference type="Proteomes" id="UP001202402">
    <property type="component" value="Unassembled WGS sequence"/>
</dbReference>
<name>A0ABS9R5A6_9FIRM</name>
<dbReference type="PROSITE" id="PS00383">
    <property type="entry name" value="TYR_PHOSPHATASE_1"/>
    <property type="match status" value="1"/>
</dbReference>
<accession>A0ABS9R5A6</accession>
<evidence type="ECO:0000313" key="4">
    <source>
        <dbReference type="Proteomes" id="UP001202402"/>
    </source>
</evidence>
<keyword evidence="4" id="KW-1185">Reference proteome</keyword>
<comment type="similarity">
    <text evidence="1">Belongs to the protein-tyrosine phosphatase family.</text>
</comment>
<evidence type="ECO:0000256" key="1">
    <source>
        <dbReference type="ARBA" id="ARBA00009580"/>
    </source>
</evidence>
<evidence type="ECO:0000313" key="3">
    <source>
        <dbReference type="EMBL" id="MCH4284846.1"/>
    </source>
</evidence>
<gene>
    <name evidence="3" type="ORF">LQE99_06845</name>
</gene>
<dbReference type="Gene3D" id="3.90.190.10">
    <property type="entry name" value="Protein tyrosine phosphatase superfamily"/>
    <property type="match status" value="1"/>
</dbReference>
<dbReference type="EMBL" id="JAKVPQ010000004">
    <property type="protein sequence ID" value="MCH4284846.1"/>
    <property type="molecule type" value="Genomic_DNA"/>
</dbReference>
<protein>
    <submittedName>
        <fullName evidence="3">Tyrosine-protein phosphatase</fullName>
    </submittedName>
</protein>
<dbReference type="PANTHER" id="PTHR31126">
    <property type="entry name" value="TYROSINE-PROTEIN PHOSPHATASE"/>
    <property type="match status" value="1"/>
</dbReference>
<dbReference type="InterPro" id="IPR026893">
    <property type="entry name" value="Tyr/Ser_Pase_IphP-type"/>
</dbReference>
<sequence>MQKVRRLPLHHACNVRDLGGYAIDEHCMSSWHMLYRSDSLEKLDEHDWQYLANCNIKWIIDLRSDSEQQQMGYDAAAHGMTKVSLPFMKEDKSPKELLDDEAREQFMESMKLKYDEMIEDVPEQIIKVFDVIANALSRHEAVLFHCTAGKDRTGMLSVLLLSLIGVDRYDILADYQVSATYNTLGVNQMLPKELMQVPQIRALFESTPDMMEPLLDKLETSGGCEAYLLSIGVSKESLEIIKEHFITSR</sequence>
<dbReference type="Pfam" id="PF13350">
    <property type="entry name" value="Y_phosphatase3"/>
    <property type="match status" value="1"/>
</dbReference>
<dbReference type="InterPro" id="IPR000387">
    <property type="entry name" value="Tyr_Pase_dom"/>
</dbReference>
<dbReference type="SUPFAM" id="SSF52799">
    <property type="entry name" value="(Phosphotyrosine protein) phosphatases II"/>
    <property type="match status" value="1"/>
</dbReference>
<feature type="domain" description="Tyrosine specific protein phosphatases" evidence="2">
    <location>
        <begin position="123"/>
        <end position="172"/>
    </location>
</feature>
<dbReference type="RefSeq" id="WP_117452732.1">
    <property type="nucleotide sequence ID" value="NZ_JAKVPQ010000004.1"/>
</dbReference>
<dbReference type="PROSITE" id="PS50056">
    <property type="entry name" value="TYR_PHOSPHATASE_2"/>
    <property type="match status" value="1"/>
</dbReference>
<organism evidence="3 4">
    <name type="scientific">Amedibacillus hominis</name>
    <dbReference type="NCBI Taxonomy" id="2897776"/>
    <lineage>
        <taxon>Bacteria</taxon>
        <taxon>Bacillati</taxon>
        <taxon>Bacillota</taxon>
        <taxon>Erysipelotrichia</taxon>
        <taxon>Erysipelotrichales</taxon>
        <taxon>Erysipelotrichaceae</taxon>
        <taxon>Amedibacillus</taxon>
    </lineage>
</organism>
<dbReference type="PANTHER" id="PTHR31126:SF1">
    <property type="entry name" value="TYROSINE SPECIFIC PROTEIN PHOSPHATASES DOMAIN-CONTAINING PROTEIN"/>
    <property type="match status" value="1"/>
</dbReference>
<proteinExistence type="inferred from homology"/>